<accession>A0A0D2NYB1</accession>
<protein>
    <submittedName>
        <fullName evidence="1">Uncharacterized protein</fullName>
    </submittedName>
</protein>
<dbReference type="EMBL" id="KN817740">
    <property type="protein sequence ID" value="KJA13455.1"/>
    <property type="molecule type" value="Genomic_DNA"/>
</dbReference>
<evidence type="ECO:0000313" key="1">
    <source>
        <dbReference type="EMBL" id="KJA13455.1"/>
    </source>
</evidence>
<name>A0A0D2NYB1_HYPSF</name>
<organism evidence="1 2">
    <name type="scientific">Hypholoma sublateritium (strain FD-334 SS-4)</name>
    <dbReference type="NCBI Taxonomy" id="945553"/>
    <lineage>
        <taxon>Eukaryota</taxon>
        <taxon>Fungi</taxon>
        <taxon>Dikarya</taxon>
        <taxon>Basidiomycota</taxon>
        <taxon>Agaricomycotina</taxon>
        <taxon>Agaricomycetes</taxon>
        <taxon>Agaricomycetidae</taxon>
        <taxon>Agaricales</taxon>
        <taxon>Agaricineae</taxon>
        <taxon>Strophariaceae</taxon>
        <taxon>Hypholoma</taxon>
    </lineage>
</organism>
<dbReference type="Proteomes" id="UP000054270">
    <property type="component" value="Unassembled WGS sequence"/>
</dbReference>
<reference evidence="2" key="1">
    <citation type="submission" date="2014-04" db="EMBL/GenBank/DDBJ databases">
        <title>Evolutionary Origins and Diversification of the Mycorrhizal Mutualists.</title>
        <authorList>
            <consortium name="DOE Joint Genome Institute"/>
            <consortium name="Mycorrhizal Genomics Consortium"/>
            <person name="Kohler A."/>
            <person name="Kuo A."/>
            <person name="Nagy L.G."/>
            <person name="Floudas D."/>
            <person name="Copeland A."/>
            <person name="Barry K.W."/>
            <person name="Cichocki N."/>
            <person name="Veneault-Fourrey C."/>
            <person name="LaButti K."/>
            <person name="Lindquist E.A."/>
            <person name="Lipzen A."/>
            <person name="Lundell T."/>
            <person name="Morin E."/>
            <person name="Murat C."/>
            <person name="Riley R."/>
            <person name="Ohm R."/>
            <person name="Sun H."/>
            <person name="Tunlid A."/>
            <person name="Henrissat B."/>
            <person name="Grigoriev I.V."/>
            <person name="Hibbett D.S."/>
            <person name="Martin F."/>
        </authorList>
    </citation>
    <scope>NUCLEOTIDE SEQUENCE [LARGE SCALE GENOMIC DNA]</scope>
    <source>
        <strain evidence="2">FD-334 SS-4</strain>
    </source>
</reference>
<keyword evidence="2" id="KW-1185">Reference proteome</keyword>
<dbReference type="AlphaFoldDB" id="A0A0D2NYB1"/>
<sequence length="161" mass="17277">MLSQAENCLSRLNPEILSLRSNEILIHSAIHSPRPSLQFNRKNLDRVPSELVSVHTTPQTTTAEMPLASPVIDVSEQLMLLSPSDRDATAQDAQILSGHTAKIRAAHGLLPHRSAHMIDLSGADLHAVLDAPFTASPVSSAALVHPASNNVDIETGTMMRA</sequence>
<proteinExistence type="predicted"/>
<evidence type="ECO:0000313" key="2">
    <source>
        <dbReference type="Proteomes" id="UP000054270"/>
    </source>
</evidence>
<gene>
    <name evidence="1" type="ORF">HYPSUDRAFT_209525</name>
</gene>